<proteinExistence type="predicted"/>
<feature type="region of interest" description="Disordered" evidence="1">
    <location>
        <begin position="209"/>
        <end position="234"/>
    </location>
</feature>
<gene>
    <name evidence="2" type="ORF">LMG29542_08044</name>
</gene>
<sequence>MSWKRCAGVWRAISAVRSRGRGRCSAPRSAKRLAARGMDGRIDTRWRQYLLDRARWDAQGARDVLRQYAVEQLGTRDQVLDEFDAFLEAVRGLTTDTRRKYGRFVKLFLYEWISGAPLEWQHLSPDALRAYARRDLLSTVRWPSNTPFVALRAMLRFLAVKGLVAPGLEGAVPRIRRWCHAAPPACPPACRSMRLTCDLIRRQRHYAAASAQYGDRSPAREDRNASRGGDQAHA</sequence>
<dbReference type="Proteomes" id="UP000494363">
    <property type="component" value="Unassembled WGS sequence"/>
</dbReference>
<evidence type="ECO:0000313" key="2">
    <source>
        <dbReference type="EMBL" id="CAB3774666.1"/>
    </source>
</evidence>
<evidence type="ECO:0000313" key="3">
    <source>
        <dbReference type="Proteomes" id="UP000494363"/>
    </source>
</evidence>
<reference evidence="2 3" key="1">
    <citation type="submission" date="2020-04" db="EMBL/GenBank/DDBJ databases">
        <authorList>
            <person name="De Canck E."/>
        </authorList>
    </citation>
    <scope>NUCLEOTIDE SEQUENCE [LARGE SCALE GENOMIC DNA]</scope>
    <source>
        <strain evidence="2 3">LMG 29542</strain>
    </source>
</reference>
<evidence type="ECO:0000256" key="1">
    <source>
        <dbReference type="SAM" id="MobiDB-lite"/>
    </source>
</evidence>
<accession>A0A6J5FBN1</accession>
<dbReference type="EMBL" id="CADIKH010000148">
    <property type="protein sequence ID" value="CAB3774666.1"/>
    <property type="molecule type" value="Genomic_DNA"/>
</dbReference>
<feature type="compositionally biased region" description="Basic and acidic residues" evidence="1">
    <location>
        <begin position="217"/>
        <end position="234"/>
    </location>
</feature>
<evidence type="ECO:0008006" key="4">
    <source>
        <dbReference type="Google" id="ProtNLM"/>
    </source>
</evidence>
<dbReference type="AlphaFoldDB" id="A0A6J5FBN1"/>
<keyword evidence="3" id="KW-1185">Reference proteome</keyword>
<organism evidence="2 3">
    <name type="scientific">Paraburkholderia humisilvae</name>
    <dbReference type="NCBI Taxonomy" id="627669"/>
    <lineage>
        <taxon>Bacteria</taxon>
        <taxon>Pseudomonadati</taxon>
        <taxon>Pseudomonadota</taxon>
        <taxon>Betaproteobacteria</taxon>
        <taxon>Burkholderiales</taxon>
        <taxon>Burkholderiaceae</taxon>
        <taxon>Paraburkholderia</taxon>
    </lineage>
</organism>
<name>A0A6J5FBN1_9BURK</name>
<protein>
    <recommendedName>
        <fullName evidence="4">Core-binding (CB) domain-containing protein</fullName>
    </recommendedName>
</protein>